<dbReference type="InterPro" id="IPR011009">
    <property type="entry name" value="Kinase-like_dom_sf"/>
</dbReference>
<keyword evidence="6" id="KW-0067">ATP-binding</keyword>
<feature type="region of interest" description="Disordered" evidence="7">
    <location>
        <begin position="167"/>
        <end position="201"/>
    </location>
</feature>
<evidence type="ECO:0000259" key="8">
    <source>
        <dbReference type="PROSITE" id="PS50011"/>
    </source>
</evidence>
<keyword evidence="2" id="KW-0597">Phosphoprotein</keyword>
<feature type="region of interest" description="Disordered" evidence="7">
    <location>
        <begin position="625"/>
        <end position="659"/>
    </location>
</feature>
<dbReference type="FunFam" id="3.30.200.20:FF:000216">
    <property type="entry name" value="Putative serine/threonine-protein kinase dyrk2"/>
    <property type="match status" value="1"/>
</dbReference>
<name>A0A445JAD4_GLYSO</name>
<feature type="region of interest" description="Disordered" evidence="7">
    <location>
        <begin position="734"/>
        <end position="770"/>
    </location>
</feature>
<dbReference type="PANTHER" id="PTHR24058">
    <property type="entry name" value="DUAL SPECIFICITY PROTEIN KINASE"/>
    <property type="match status" value="1"/>
</dbReference>
<keyword evidence="1" id="KW-0723">Serine/threonine-protein kinase</keyword>
<evidence type="ECO:0000256" key="1">
    <source>
        <dbReference type="ARBA" id="ARBA00022527"/>
    </source>
</evidence>
<dbReference type="GO" id="GO:0005524">
    <property type="term" value="F:ATP binding"/>
    <property type="evidence" value="ECO:0007669"/>
    <property type="project" value="UniProtKB-KW"/>
</dbReference>
<keyword evidence="10" id="KW-1185">Reference proteome</keyword>
<dbReference type="InterPro" id="IPR000719">
    <property type="entry name" value="Prot_kinase_dom"/>
</dbReference>
<accession>A0A445JAD4</accession>
<dbReference type="PROSITE" id="PS50011">
    <property type="entry name" value="PROTEIN_KINASE_DOM"/>
    <property type="match status" value="1"/>
</dbReference>
<dbReference type="SMART" id="SM00220">
    <property type="entry name" value="S_TKc"/>
    <property type="match status" value="1"/>
</dbReference>
<evidence type="ECO:0000256" key="5">
    <source>
        <dbReference type="ARBA" id="ARBA00022777"/>
    </source>
</evidence>
<dbReference type="CDD" id="cd14133">
    <property type="entry name" value="PKc_DYRK_like"/>
    <property type="match status" value="1"/>
</dbReference>
<evidence type="ECO:0000256" key="4">
    <source>
        <dbReference type="ARBA" id="ARBA00022741"/>
    </source>
</evidence>
<dbReference type="InterPro" id="IPR050494">
    <property type="entry name" value="Ser_Thr_dual-spec_kinase"/>
</dbReference>
<dbReference type="Gene3D" id="3.30.200.20">
    <property type="entry name" value="Phosphorylase Kinase, domain 1"/>
    <property type="match status" value="1"/>
</dbReference>
<gene>
    <name evidence="9" type="ORF">D0Y65_019715</name>
</gene>
<evidence type="ECO:0000256" key="2">
    <source>
        <dbReference type="ARBA" id="ARBA00022553"/>
    </source>
</evidence>
<evidence type="ECO:0000313" key="10">
    <source>
        <dbReference type="Proteomes" id="UP000289340"/>
    </source>
</evidence>
<feature type="compositionally biased region" description="Acidic residues" evidence="7">
    <location>
        <begin position="478"/>
        <end position="487"/>
    </location>
</feature>
<keyword evidence="4" id="KW-0547">Nucleotide-binding</keyword>
<keyword evidence="3" id="KW-0808">Transferase</keyword>
<feature type="region of interest" description="Disordered" evidence="7">
    <location>
        <begin position="454"/>
        <end position="487"/>
    </location>
</feature>
<dbReference type="PANTHER" id="PTHR24058:SF124">
    <property type="entry name" value="PROTEIN KINASE SUPERFAMILY PROTEIN"/>
    <property type="match status" value="1"/>
</dbReference>
<protein>
    <submittedName>
        <fullName evidence="9">Putative serine/threonine-protein kinase dyrk2 isoform A</fullName>
    </submittedName>
</protein>
<sequence>MWVWVENGKDLRWCYVNLNRERTEREGGEGGRAAVHNNGTLFREESEWSGLCHLNSFSFRLRLGFTMSMADTNTNSVDVILDFLRRNRFTRAEAALLSEISNRPDLNAFLQKPQGQGQELIVKEIECGTKWKTTSEDLYSWKFNPTNGPVKATVSKCQTVDVIAANTNSKSGSGEENADKKSMWPASSSKASVVQSKEPRELDRQLKFNSSSLEVNFTDNPCPRKDENVNSSSDSGKDCSVKTVFPFSKGDVSTSFDGASYSYKIEEKKKVEISDTRTSIEEQVGELGRPIFLVKTPGSSEQKMIGSLSFPLPPENLKEDIPRLPPVKLKSDDKPLVVNWEEKFERDGPTSKLPGADSTLLVGSYLDVPIGQEINPSGMRKAAGGCWLSVSQGIAEDTSDLVSGFATVGDELSESIDYPNEYWDSDEYDDDEDVGYMRQPIEDEAWFLAHEIDYPSDNEKGTGHGSVPDPQERGPAKDEDDDQSFAEEDSYFSGERYLQENNVEPVTATDDPIGLTHTEYGRTNDNDLMAQYDGQLMDEEELNLMCAEPVWRGFVPQTNELIMLGDGRVLNDNVRSRLEDISMDDDQHGSVRSIGVGINSDAADIGSEVRESLVGGSSEGDLEYFRDRDAGLGGSRHSHHDFDKKSTNKSNKNKNYEKSESNKYVIGCDKDAPLQMKTHGDGNFSFPLSLKDGQMIQASTNKSLWSNNGNTDEADDCLHAFVGTDDMLALWRRKSSDSSPVKSSRDENNADIVRSTNSSPTTVSNYGYSEREHVKVEDEKTGIAREDDLGASLEDEEVAAVQEQVRQIKAQEEEFETFNLKIVHRKNRTGFEEDKNFHVVLNSVIAGRYHVTEYLGSAAFSKAIQAHDLHTGMDVCVKIIKNNKDFFDQSLDEIKLLKYVNKHDPADKYHILRLYDYFYYREHLLIVCELLKANLYEFHKFNRESGGEVYFTMPRLQSITIQCLEALQFLHSLGLIHCDLKPENILVKSYSRCEVKVIDLGSSCFETDHLCSYVQSRSYRAPEVILGLPYDKKIDIWSLGCILAELCTGNVLFQNDSPATLLARVIGIIGPIDQNMLAKGRDTYKYFTKNHMLYERNQETNRLEYLIPKKTSLRHRLPMGDQGFIDFVAHLLEVNPKKRPSASEALKHPWLSYPYEPISS</sequence>
<dbReference type="InterPro" id="IPR008271">
    <property type="entry name" value="Ser/Thr_kinase_AS"/>
</dbReference>
<organism evidence="9 10">
    <name type="scientific">Glycine soja</name>
    <name type="common">Wild soybean</name>
    <dbReference type="NCBI Taxonomy" id="3848"/>
    <lineage>
        <taxon>Eukaryota</taxon>
        <taxon>Viridiplantae</taxon>
        <taxon>Streptophyta</taxon>
        <taxon>Embryophyta</taxon>
        <taxon>Tracheophyta</taxon>
        <taxon>Spermatophyta</taxon>
        <taxon>Magnoliopsida</taxon>
        <taxon>eudicotyledons</taxon>
        <taxon>Gunneridae</taxon>
        <taxon>Pentapetalae</taxon>
        <taxon>rosids</taxon>
        <taxon>fabids</taxon>
        <taxon>Fabales</taxon>
        <taxon>Fabaceae</taxon>
        <taxon>Papilionoideae</taxon>
        <taxon>50 kb inversion clade</taxon>
        <taxon>NPAAA clade</taxon>
        <taxon>indigoferoid/millettioid clade</taxon>
        <taxon>Phaseoleae</taxon>
        <taxon>Glycine</taxon>
        <taxon>Glycine subgen. Soja</taxon>
    </lineage>
</organism>
<reference evidence="9 10" key="1">
    <citation type="submission" date="2018-09" db="EMBL/GenBank/DDBJ databases">
        <title>A high-quality reference genome of wild soybean provides a powerful tool to mine soybean genomes.</title>
        <authorList>
            <person name="Xie M."/>
            <person name="Chung C.Y.L."/>
            <person name="Li M.-W."/>
            <person name="Wong F.-L."/>
            <person name="Chan T.-F."/>
            <person name="Lam H.-M."/>
        </authorList>
    </citation>
    <scope>NUCLEOTIDE SEQUENCE [LARGE SCALE GENOMIC DNA]</scope>
    <source>
        <strain evidence="10">cv. W05</strain>
        <tissue evidence="9">Hypocotyl of etiolated seedlings</tissue>
    </source>
</reference>
<feature type="compositionally biased region" description="Polar residues" evidence="7">
    <location>
        <begin position="754"/>
        <end position="767"/>
    </location>
</feature>
<dbReference type="FunFam" id="1.10.510.10:FF:000380">
    <property type="entry name" value="Serine/threonine-protein kinase ppk15"/>
    <property type="match status" value="1"/>
</dbReference>
<feature type="domain" description="Protein kinase" evidence="8">
    <location>
        <begin position="849"/>
        <end position="1151"/>
    </location>
</feature>
<feature type="region of interest" description="Disordered" evidence="7">
    <location>
        <begin position="217"/>
        <end position="236"/>
    </location>
</feature>
<dbReference type="SUPFAM" id="SSF56112">
    <property type="entry name" value="Protein kinase-like (PK-like)"/>
    <property type="match status" value="1"/>
</dbReference>
<evidence type="ECO:0000256" key="3">
    <source>
        <dbReference type="ARBA" id="ARBA00022679"/>
    </source>
</evidence>
<dbReference type="PROSITE" id="PS00108">
    <property type="entry name" value="PROTEIN_KINASE_ST"/>
    <property type="match status" value="1"/>
</dbReference>
<dbReference type="GO" id="GO:0004674">
    <property type="term" value="F:protein serine/threonine kinase activity"/>
    <property type="evidence" value="ECO:0007669"/>
    <property type="project" value="UniProtKB-KW"/>
</dbReference>
<dbReference type="Gramene" id="XM_028387163.1">
    <property type="protein sequence ID" value="XP_028242964.1"/>
    <property type="gene ID" value="LOC114421301"/>
</dbReference>
<comment type="caution">
    <text evidence="9">The sequence shown here is derived from an EMBL/GenBank/DDBJ whole genome shotgun (WGS) entry which is preliminary data.</text>
</comment>
<keyword evidence="5 9" id="KW-0418">Kinase</keyword>
<dbReference type="Pfam" id="PF00069">
    <property type="entry name" value="Pkinase"/>
    <property type="match status" value="1"/>
</dbReference>
<dbReference type="EMBL" id="QZWG01000008">
    <property type="protein sequence ID" value="RZB95454.1"/>
    <property type="molecule type" value="Genomic_DNA"/>
</dbReference>
<evidence type="ECO:0000256" key="7">
    <source>
        <dbReference type="SAM" id="MobiDB-lite"/>
    </source>
</evidence>
<evidence type="ECO:0000256" key="6">
    <source>
        <dbReference type="ARBA" id="ARBA00022840"/>
    </source>
</evidence>
<evidence type="ECO:0000313" key="9">
    <source>
        <dbReference type="EMBL" id="RZB95454.1"/>
    </source>
</evidence>
<dbReference type="Proteomes" id="UP000289340">
    <property type="component" value="Chromosome 8"/>
</dbReference>
<dbReference type="AlphaFoldDB" id="A0A445JAD4"/>
<feature type="compositionally biased region" description="Low complexity" evidence="7">
    <location>
        <begin position="186"/>
        <end position="196"/>
    </location>
</feature>
<dbReference type="Gene3D" id="1.10.510.10">
    <property type="entry name" value="Transferase(Phosphotransferase) domain 1"/>
    <property type="match status" value="1"/>
</dbReference>
<proteinExistence type="predicted"/>